<organism evidence="1 2">
    <name type="scientific">Flagellimonas spongiicola</name>
    <dbReference type="NCBI Taxonomy" id="2942208"/>
    <lineage>
        <taxon>Bacteria</taxon>
        <taxon>Pseudomonadati</taxon>
        <taxon>Bacteroidota</taxon>
        <taxon>Flavobacteriia</taxon>
        <taxon>Flavobacteriales</taxon>
        <taxon>Flavobacteriaceae</taxon>
        <taxon>Flagellimonas</taxon>
    </lineage>
</organism>
<dbReference type="InterPro" id="IPR046508">
    <property type="entry name" value="DUF6686"/>
</dbReference>
<keyword evidence="2" id="KW-1185">Reference proteome</keyword>
<evidence type="ECO:0000313" key="1">
    <source>
        <dbReference type="EMBL" id="MCL6272728.1"/>
    </source>
</evidence>
<sequence length="116" mass="13947">MCPSIKVLNQSKNGILTFCNHNKLFQLVFNNLCFEFYEWELEAFKRHLFELNLDYWENAMSYAPTHRKIPISVGNKCFVILVNQEEISELQRLLKINKQNVRLITFKDINYRMIEN</sequence>
<proteinExistence type="predicted"/>
<gene>
    <name evidence="1" type="ORF">M3P19_01845</name>
</gene>
<accession>A0ABT0PQP0</accession>
<evidence type="ECO:0000313" key="2">
    <source>
        <dbReference type="Proteomes" id="UP001203607"/>
    </source>
</evidence>
<dbReference type="Pfam" id="PF20391">
    <property type="entry name" value="DUF6686"/>
    <property type="match status" value="1"/>
</dbReference>
<protein>
    <submittedName>
        <fullName evidence="1">Uncharacterized protein</fullName>
    </submittedName>
</protein>
<dbReference type="EMBL" id="JAMFMA010000001">
    <property type="protein sequence ID" value="MCL6272728.1"/>
    <property type="molecule type" value="Genomic_DNA"/>
</dbReference>
<comment type="caution">
    <text evidence="1">The sequence shown here is derived from an EMBL/GenBank/DDBJ whole genome shotgun (WGS) entry which is preliminary data.</text>
</comment>
<name>A0ABT0PQP0_9FLAO</name>
<dbReference type="Proteomes" id="UP001203607">
    <property type="component" value="Unassembled WGS sequence"/>
</dbReference>
<dbReference type="RefSeq" id="WP_249655913.1">
    <property type="nucleotide sequence ID" value="NZ_JAMFMA010000001.1"/>
</dbReference>
<reference evidence="1 2" key="1">
    <citation type="submission" date="2022-05" db="EMBL/GenBank/DDBJ databases">
        <authorList>
            <person name="Park J.-S."/>
        </authorList>
    </citation>
    <scope>NUCLEOTIDE SEQUENCE [LARGE SCALE GENOMIC DNA]</scope>
    <source>
        <strain evidence="1 2">2012CJ35-5</strain>
    </source>
</reference>